<dbReference type="Proteomes" id="UP000187266">
    <property type="component" value="Chromosome"/>
</dbReference>
<reference evidence="1 2" key="1">
    <citation type="submission" date="2017-01" db="EMBL/GenBank/DDBJ databases">
        <title>Genomic analysis of Xuhuaishuia manganoxidans DY6-4.</title>
        <authorList>
            <person name="Wang X."/>
        </authorList>
    </citation>
    <scope>NUCLEOTIDE SEQUENCE [LARGE SCALE GENOMIC DNA]</scope>
    <source>
        <strain evidence="1 2">DY6-4</strain>
    </source>
</reference>
<keyword evidence="2" id="KW-1185">Reference proteome</keyword>
<accession>A0A1U7DMT2</accession>
<sequence>MIPTPRPRRAAPTVLAATAMLIAAASASVAAPATGKEARAMLFAAKGYTLATSSSLSEAERDLMRKVVELSQQQGQALEYYASLAYSPDEGIQSQAFQGASGHHSVAAADAAATAACNALRKPGTRGCTIAARVLPAKYAERSLTLSRAATEAFGKEFKRGSGPRAMAISPGTGNWSVVRGAEATAKALAACNTKAAKAGQADCAIVIAE</sequence>
<proteinExistence type="predicted"/>
<dbReference type="STRING" id="1267768.BV394_14030"/>
<evidence type="ECO:0000313" key="1">
    <source>
        <dbReference type="EMBL" id="APX91189.1"/>
    </source>
</evidence>
<evidence type="ECO:0000313" key="2">
    <source>
        <dbReference type="Proteomes" id="UP000187266"/>
    </source>
</evidence>
<dbReference type="EMBL" id="CP019124">
    <property type="protein sequence ID" value="APX91189.1"/>
    <property type="molecule type" value="Genomic_DNA"/>
</dbReference>
<name>A0A1U7DMT2_9RHOB</name>
<organism evidence="1 2">
    <name type="scientific">Brevirhabdus pacifica</name>
    <dbReference type="NCBI Taxonomy" id="1267768"/>
    <lineage>
        <taxon>Bacteria</taxon>
        <taxon>Pseudomonadati</taxon>
        <taxon>Pseudomonadota</taxon>
        <taxon>Alphaproteobacteria</taxon>
        <taxon>Rhodobacterales</taxon>
        <taxon>Paracoccaceae</taxon>
        <taxon>Brevirhabdus</taxon>
    </lineage>
</organism>
<accession>A0A2M9DBM3</accession>
<dbReference type="RefSeq" id="WP_076981205.1">
    <property type="nucleotide sequence ID" value="NZ_CP019124.1"/>
</dbReference>
<protein>
    <submittedName>
        <fullName evidence="1">Uncharacterized protein</fullName>
    </submittedName>
</protein>
<dbReference type="AlphaFoldDB" id="A0A1U7DMT2"/>
<gene>
    <name evidence="1" type="ORF">BV394_14030</name>
</gene>